<protein>
    <recommendedName>
        <fullName evidence="6">DUF202 domain-containing protein</fullName>
    </recommendedName>
</protein>
<evidence type="ECO:0000256" key="4">
    <source>
        <dbReference type="ARBA" id="ARBA00023136"/>
    </source>
</evidence>
<keyword evidence="3 5" id="KW-1133">Transmembrane helix</keyword>
<comment type="subcellular location">
    <subcellularLocation>
        <location evidence="1">Endomembrane system</location>
        <topology evidence="1">Multi-pass membrane protein</topology>
    </subcellularLocation>
</comment>
<feature type="transmembrane region" description="Helical" evidence="5">
    <location>
        <begin position="86"/>
        <end position="107"/>
    </location>
</feature>
<feature type="transmembrane region" description="Helical" evidence="5">
    <location>
        <begin position="39"/>
        <end position="65"/>
    </location>
</feature>
<dbReference type="GO" id="GO:0012505">
    <property type="term" value="C:endomembrane system"/>
    <property type="evidence" value="ECO:0007669"/>
    <property type="project" value="UniProtKB-SubCell"/>
</dbReference>
<keyword evidence="2 5" id="KW-0812">Transmembrane</keyword>
<dbReference type="Pfam" id="PF02656">
    <property type="entry name" value="DUF202"/>
    <property type="match status" value="1"/>
</dbReference>
<feature type="non-terminal residue" evidence="7">
    <location>
        <position position="1"/>
    </location>
</feature>
<dbReference type="InterPro" id="IPR052053">
    <property type="entry name" value="IM_YidH-like"/>
</dbReference>
<dbReference type="PANTHER" id="PTHR34187:SF1">
    <property type="entry name" value="DUF202 DOMAIN-CONTAINING PROTEIN"/>
    <property type="match status" value="1"/>
</dbReference>
<dbReference type="EMBL" id="MU253833">
    <property type="protein sequence ID" value="KAG9245737.1"/>
    <property type="molecule type" value="Genomic_DNA"/>
</dbReference>
<gene>
    <name evidence="7" type="ORF">BJ878DRAFT_418545</name>
</gene>
<evidence type="ECO:0000313" key="7">
    <source>
        <dbReference type="EMBL" id="KAG9245737.1"/>
    </source>
</evidence>
<dbReference type="Proteomes" id="UP000887226">
    <property type="component" value="Unassembled WGS sequence"/>
</dbReference>
<evidence type="ECO:0000256" key="2">
    <source>
        <dbReference type="ARBA" id="ARBA00022692"/>
    </source>
</evidence>
<name>A0A9P7Z5I4_9HELO</name>
<dbReference type="AlphaFoldDB" id="A0A9P7Z5I4"/>
<dbReference type="PANTHER" id="PTHR34187">
    <property type="entry name" value="FGR18P"/>
    <property type="match status" value="1"/>
</dbReference>
<keyword evidence="4 5" id="KW-0472">Membrane</keyword>
<evidence type="ECO:0000259" key="6">
    <source>
        <dbReference type="Pfam" id="PF02656"/>
    </source>
</evidence>
<comment type="caution">
    <text evidence="7">The sequence shown here is derived from an EMBL/GenBank/DDBJ whole genome shotgun (WGS) entry which is preliminary data.</text>
</comment>
<organism evidence="7 8">
    <name type="scientific">Calycina marina</name>
    <dbReference type="NCBI Taxonomy" id="1763456"/>
    <lineage>
        <taxon>Eukaryota</taxon>
        <taxon>Fungi</taxon>
        <taxon>Dikarya</taxon>
        <taxon>Ascomycota</taxon>
        <taxon>Pezizomycotina</taxon>
        <taxon>Leotiomycetes</taxon>
        <taxon>Helotiales</taxon>
        <taxon>Pezizellaceae</taxon>
        <taxon>Calycina</taxon>
    </lineage>
</organism>
<evidence type="ECO:0000256" key="3">
    <source>
        <dbReference type="ARBA" id="ARBA00022989"/>
    </source>
</evidence>
<reference evidence="7" key="1">
    <citation type="journal article" date="2021" name="IMA Fungus">
        <title>Genomic characterization of three marine fungi, including Emericellopsis atlantica sp. nov. with signatures of a generalist lifestyle and marine biomass degradation.</title>
        <authorList>
            <person name="Hagestad O.C."/>
            <person name="Hou L."/>
            <person name="Andersen J.H."/>
            <person name="Hansen E.H."/>
            <person name="Altermark B."/>
            <person name="Li C."/>
            <person name="Kuhnert E."/>
            <person name="Cox R.J."/>
            <person name="Crous P.W."/>
            <person name="Spatafora J.W."/>
            <person name="Lail K."/>
            <person name="Amirebrahimi M."/>
            <person name="Lipzen A."/>
            <person name="Pangilinan J."/>
            <person name="Andreopoulos W."/>
            <person name="Hayes R.D."/>
            <person name="Ng V."/>
            <person name="Grigoriev I.V."/>
            <person name="Jackson S.A."/>
            <person name="Sutton T.D.S."/>
            <person name="Dobson A.D.W."/>
            <person name="Rama T."/>
        </authorList>
    </citation>
    <scope>NUCLEOTIDE SEQUENCE</scope>
    <source>
        <strain evidence="7">TRa3180A</strain>
    </source>
</reference>
<sequence length="113" mass="12342">ALERTYLGYLRTSLALSMLGIIVAQLFKLQHAPTPNPIFGFYILGTPLSCICQGAAIYILLVGAFRTWRSQNAIMRGKAITGGIEIIIIAVAMLAILIMFFVLLIAVDISKEN</sequence>
<feature type="domain" description="DUF202" evidence="6">
    <location>
        <begin position="1"/>
        <end position="72"/>
    </location>
</feature>
<evidence type="ECO:0000256" key="1">
    <source>
        <dbReference type="ARBA" id="ARBA00004127"/>
    </source>
</evidence>
<accession>A0A9P7Z5I4</accession>
<evidence type="ECO:0000256" key="5">
    <source>
        <dbReference type="SAM" id="Phobius"/>
    </source>
</evidence>
<proteinExistence type="predicted"/>
<keyword evidence="8" id="KW-1185">Reference proteome</keyword>
<dbReference type="OrthoDB" id="199599at2759"/>
<dbReference type="InterPro" id="IPR003807">
    <property type="entry name" value="DUF202"/>
</dbReference>
<feature type="transmembrane region" description="Helical" evidence="5">
    <location>
        <begin position="7"/>
        <end position="27"/>
    </location>
</feature>
<evidence type="ECO:0000313" key="8">
    <source>
        <dbReference type="Proteomes" id="UP000887226"/>
    </source>
</evidence>